<evidence type="ECO:0000256" key="1">
    <source>
        <dbReference type="SAM" id="MobiDB-lite"/>
    </source>
</evidence>
<gene>
    <name evidence="3" type="ORF">IL334_007252</name>
</gene>
<accession>A0ABZ1DC49</accession>
<sequence length="664" mass="72869">MEVIIDNASPQISYYSNSNGWIVNHSTNQKYGDPNTNRYSQSTFHATFTEGDRMEFRFNGSGIAVHGAKRDNHGIFGVQVDNSSIRYLSGHSDVAEYQTELFSLNNLTTHQEHLITVTNYSNDNSTKWWLDIDHLIVTQPVMDNEYTSIIDDSSPFVSYDVGWNTTDPGDSQYYNGTQHISTIPSSVMTLNFSGSSIQLFGSMDTDHGNYSISLDGVIGNMYRATNWQRLTGVSLFFAAGLEEGPHTIQLTNLGKSNITTMDFDYAVVNSTVNATTTGGDSSSIPNDTGEVVPPPNKSHSGAIAGTVIAILLVFILLFAAAFFVYRRRQGRSISPRDPDNPTKGISSRAINQMTIVPKRTSDSKQDWTRLPDPPETAGSVVSFDASLPSSTRNSGSRRDTVIPSLPSFRASFPSLFQITPRSSQVPTVRSSHRESNPGSRSIISRLQSFNPPQSYQNKNHYPFKTGGNGNNARSSYQDNNPFKTNTSPFTPTSEHPSPLYQQSIPPYSRSSAHPGRLEYPQQSSAVPSSQALPNSEAMTSPMFSEFFSEDDSDNPRGVYSTSSSNLSHPQPAHRTDQARVSVATPLRHLSVPYTATMVDFDSSAYTTTTSIYSSRRGTGISEEIDLGLFSIPEFAPPAYAQATRISLGPGKLEILTRSSKESEV</sequence>
<dbReference type="RefSeq" id="XP_062794996.1">
    <property type="nucleotide sequence ID" value="XM_062938945.1"/>
</dbReference>
<feature type="compositionally biased region" description="Low complexity" evidence="1">
    <location>
        <begin position="520"/>
        <end position="531"/>
    </location>
</feature>
<reference evidence="3 4" key="1">
    <citation type="submission" date="2024-01" db="EMBL/GenBank/DDBJ databases">
        <title>Comparative genomics of Cryptococcus and Kwoniella reveals pathogenesis evolution and contrasting modes of karyotype evolution via chromosome fusion or intercentromeric recombination.</title>
        <authorList>
            <person name="Coelho M.A."/>
            <person name="David-Palma M."/>
            <person name="Shea T."/>
            <person name="Bowers K."/>
            <person name="McGinley-Smith S."/>
            <person name="Mohammad A.W."/>
            <person name="Gnirke A."/>
            <person name="Yurkov A.M."/>
            <person name="Nowrousian M."/>
            <person name="Sun S."/>
            <person name="Cuomo C.A."/>
            <person name="Heitman J."/>
        </authorList>
    </citation>
    <scope>NUCLEOTIDE SEQUENCE [LARGE SCALE GENOMIC DNA]</scope>
    <source>
        <strain evidence="3">CBS 11374</strain>
    </source>
</reference>
<keyword evidence="2" id="KW-0472">Membrane</keyword>
<keyword evidence="4" id="KW-1185">Reference proteome</keyword>
<name>A0ABZ1DC49_9TREE</name>
<proteinExistence type="predicted"/>
<dbReference type="GeneID" id="87959382"/>
<feature type="compositionally biased region" description="Polar residues" evidence="1">
    <location>
        <begin position="436"/>
        <end position="459"/>
    </location>
</feature>
<dbReference type="CDD" id="cd12087">
    <property type="entry name" value="TM_EGFR-like"/>
    <property type="match status" value="1"/>
</dbReference>
<feature type="region of interest" description="Disordered" evidence="1">
    <location>
        <begin position="331"/>
        <end position="403"/>
    </location>
</feature>
<protein>
    <recommendedName>
        <fullName evidence="5">Transmembrane protein</fullName>
    </recommendedName>
</protein>
<organism evidence="3 4">
    <name type="scientific">Kwoniella shivajii</name>
    <dbReference type="NCBI Taxonomy" id="564305"/>
    <lineage>
        <taxon>Eukaryota</taxon>
        <taxon>Fungi</taxon>
        <taxon>Dikarya</taxon>
        <taxon>Basidiomycota</taxon>
        <taxon>Agaricomycotina</taxon>
        <taxon>Tremellomycetes</taxon>
        <taxon>Tremellales</taxon>
        <taxon>Cryptococcaceae</taxon>
        <taxon>Kwoniella</taxon>
    </lineage>
</organism>
<feature type="compositionally biased region" description="Polar residues" evidence="1">
    <location>
        <begin position="343"/>
        <end position="354"/>
    </location>
</feature>
<evidence type="ECO:0008006" key="5">
    <source>
        <dbReference type="Google" id="ProtNLM"/>
    </source>
</evidence>
<keyword evidence="2" id="KW-0812">Transmembrane</keyword>
<dbReference type="Proteomes" id="UP001329825">
    <property type="component" value="Chromosome 10"/>
</dbReference>
<feature type="compositionally biased region" description="Polar residues" evidence="1">
    <location>
        <begin position="532"/>
        <end position="542"/>
    </location>
</feature>
<feature type="compositionally biased region" description="Polar residues" evidence="1">
    <location>
        <begin position="470"/>
        <end position="511"/>
    </location>
</feature>
<dbReference type="EMBL" id="CP141890">
    <property type="protein sequence ID" value="WRT70257.1"/>
    <property type="molecule type" value="Genomic_DNA"/>
</dbReference>
<keyword evidence="2" id="KW-1133">Transmembrane helix</keyword>
<evidence type="ECO:0000313" key="3">
    <source>
        <dbReference type="EMBL" id="WRT70257.1"/>
    </source>
</evidence>
<feature type="compositionally biased region" description="Polar residues" evidence="1">
    <location>
        <begin position="559"/>
        <end position="568"/>
    </location>
</feature>
<feature type="transmembrane region" description="Helical" evidence="2">
    <location>
        <begin position="302"/>
        <end position="325"/>
    </location>
</feature>
<feature type="region of interest" description="Disordered" evidence="1">
    <location>
        <begin position="421"/>
        <end position="578"/>
    </location>
</feature>
<evidence type="ECO:0000256" key="2">
    <source>
        <dbReference type="SAM" id="Phobius"/>
    </source>
</evidence>
<feature type="compositionally biased region" description="Basic and acidic residues" evidence="1">
    <location>
        <begin position="359"/>
        <end position="369"/>
    </location>
</feature>
<evidence type="ECO:0000313" key="4">
    <source>
        <dbReference type="Proteomes" id="UP001329825"/>
    </source>
</evidence>
<dbReference type="Gene3D" id="2.60.120.260">
    <property type="entry name" value="Galactose-binding domain-like"/>
    <property type="match status" value="2"/>
</dbReference>